<accession>A6GCP0</accession>
<dbReference type="OrthoDB" id="333076at2"/>
<evidence type="ECO:0000313" key="4">
    <source>
        <dbReference type="EMBL" id="EDM76392.1"/>
    </source>
</evidence>
<dbReference type="PANTHER" id="PTHR11820">
    <property type="entry name" value="ACYLPYRUVASE"/>
    <property type="match status" value="1"/>
</dbReference>
<protein>
    <recommendedName>
        <fullName evidence="3">Fumarylacetoacetase-like C-terminal domain-containing protein</fullName>
    </recommendedName>
</protein>
<keyword evidence="1" id="KW-0479">Metal-binding</keyword>
<dbReference type="EMBL" id="ABCS01000066">
    <property type="protein sequence ID" value="EDM76392.1"/>
    <property type="molecule type" value="Genomic_DNA"/>
</dbReference>
<evidence type="ECO:0000256" key="2">
    <source>
        <dbReference type="SAM" id="MobiDB-lite"/>
    </source>
</evidence>
<dbReference type="Pfam" id="PF01557">
    <property type="entry name" value="FAA_hydrolase"/>
    <property type="match status" value="1"/>
</dbReference>
<dbReference type="GO" id="GO:0018773">
    <property type="term" value="F:acetylpyruvate hydrolase activity"/>
    <property type="evidence" value="ECO:0007669"/>
    <property type="project" value="TreeGrafter"/>
</dbReference>
<dbReference type="RefSeq" id="WP_006974481.1">
    <property type="nucleotide sequence ID" value="NZ_ABCS01000066.1"/>
</dbReference>
<dbReference type="eggNOG" id="COG0179">
    <property type="taxonomic scope" value="Bacteria"/>
</dbReference>
<dbReference type="AlphaFoldDB" id="A6GCP0"/>
<feature type="region of interest" description="Disordered" evidence="2">
    <location>
        <begin position="338"/>
        <end position="368"/>
    </location>
</feature>
<dbReference type="InterPro" id="IPR011234">
    <property type="entry name" value="Fumarylacetoacetase-like_C"/>
</dbReference>
<dbReference type="Gene3D" id="3.90.850.10">
    <property type="entry name" value="Fumarylacetoacetase-like, C-terminal domain"/>
    <property type="match status" value="1"/>
</dbReference>
<dbReference type="Proteomes" id="UP000005801">
    <property type="component" value="Unassembled WGS sequence"/>
</dbReference>
<sequence length="663" mass="71335">MTPAERANRPRWTGQGFEIWFFVVLVPGAERALWVRMTRFAHAGESDARVWAVVSDAGSVHTQRERLPVDALRELDEGGRPGLAVGESVRFLAGETQGRCGDVEWSLRFEAGDAGVQRVARVPGFVPVGTHANHPYAEAPVTGSVRVGERELSLGGGLLSQMHIWGTTRVEWLRWAWAPRFDDGGALELTGVAPKDGGGNLVNLWARAGADGSPTTIIDRCGLTQALRAKLVAPRPGVLHHVASPGGNQAGAGGRVVARVWARPETFAGWDYRQTAGSGPALDLHVAQSNLGHAELEHYTRVGMGWQPLRRSRSTCAALEFHGLPDYPEFRYAPWDAEGEGAQSGAGGREPPVSAQASEDPSASLGPGRWIRVERPARILALGLTFRAHARETASAADPVVFEVAPSAWVGLPVHGERQPARLLRPSSAALFEACERLDPGLRQELAGFGFLPAMLDYEVELALVFPEGLTRVEELSQPGRVAMAVANDLTARSLQILGEGQGARLDYWGAAKSLPGLAPTAERAWLFESLPLDRWPELRLRTRVNGELRQDASTSLLMETPRQMLGRILASAGPLPAKAVVLTGTPSGIAFTVPRWKRAVGERLLDRVGKLRAAIGGFTSSTRFLRPGDRVEVDAGPLGGFAHVVDIEPEVVPEAVPEPGPE</sequence>
<evidence type="ECO:0000313" key="5">
    <source>
        <dbReference type="Proteomes" id="UP000005801"/>
    </source>
</evidence>
<comment type="caution">
    <text evidence="4">The sequence shown here is derived from an EMBL/GenBank/DDBJ whole genome shotgun (WGS) entry which is preliminary data.</text>
</comment>
<gene>
    <name evidence="4" type="ORF">PPSIR1_07495</name>
</gene>
<evidence type="ECO:0000256" key="1">
    <source>
        <dbReference type="ARBA" id="ARBA00022723"/>
    </source>
</evidence>
<dbReference type="PANTHER" id="PTHR11820:SF7">
    <property type="entry name" value="ACYLPYRUVASE FAHD1, MITOCHONDRIAL"/>
    <property type="match status" value="1"/>
</dbReference>
<reference evidence="4 5" key="1">
    <citation type="submission" date="2007-06" db="EMBL/GenBank/DDBJ databases">
        <authorList>
            <person name="Shimkets L."/>
            <person name="Ferriera S."/>
            <person name="Johnson J."/>
            <person name="Kravitz S."/>
            <person name="Beeson K."/>
            <person name="Sutton G."/>
            <person name="Rogers Y.-H."/>
            <person name="Friedman R."/>
            <person name="Frazier M."/>
            <person name="Venter J.C."/>
        </authorList>
    </citation>
    <scope>NUCLEOTIDE SEQUENCE [LARGE SCALE GENOMIC DNA]</scope>
    <source>
        <strain evidence="4 5">SIR-1</strain>
    </source>
</reference>
<organism evidence="4 5">
    <name type="scientific">Plesiocystis pacifica SIR-1</name>
    <dbReference type="NCBI Taxonomy" id="391625"/>
    <lineage>
        <taxon>Bacteria</taxon>
        <taxon>Pseudomonadati</taxon>
        <taxon>Myxococcota</taxon>
        <taxon>Polyangia</taxon>
        <taxon>Nannocystales</taxon>
        <taxon>Nannocystaceae</taxon>
        <taxon>Plesiocystis</taxon>
    </lineage>
</organism>
<proteinExistence type="predicted"/>
<keyword evidence="5" id="KW-1185">Reference proteome</keyword>
<dbReference type="STRING" id="391625.PPSIR1_07495"/>
<dbReference type="SUPFAM" id="SSF56529">
    <property type="entry name" value="FAH"/>
    <property type="match status" value="1"/>
</dbReference>
<evidence type="ECO:0000259" key="3">
    <source>
        <dbReference type="Pfam" id="PF01557"/>
    </source>
</evidence>
<feature type="domain" description="Fumarylacetoacetase-like C-terminal" evidence="3">
    <location>
        <begin position="379"/>
        <end position="646"/>
    </location>
</feature>
<dbReference type="GO" id="GO:0046872">
    <property type="term" value="F:metal ion binding"/>
    <property type="evidence" value="ECO:0007669"/>
    <property type="project" value="UniProtKB-KW"/>
</dbReference>
<name>A6GCP0_9BACT</name>
<dbReference type="InterPro" id="IPR036663">
    <property type="entry name" value="Fumarylacetoacetase_C_sf"/>
</dbReference>